<feature type="compositionally biased region" description="Acidic residues" evidence="6">
    <location>
        <begin position="705"/>
        <end position="714"/>
    </location>
</feature>
<comment type="caution">
    <text evidence="8">The sequence shown here is derived from an EMBL/GenBank/DDBJ whole genome shotgun (WGS) entry which is preliminary data.</text>
</comment>
<keyword evidence="3" id="KW-0805">Transcription regulation</keyword>
<reference evidence="8 9" key="1">
    <citation type="submission" date="2024-07" db="EMBL/GenBank/DDBJ databases">
        <title>Draft sequence of the Neodothiora populina.</title>
        <authorList>
            <person name="Drown D.D."/>
            <person name="Schuette U.S."/>
            <person name="Buechlein A.B."/>
            <person name="Rusch D.R."/>
            <person name="Winton L.W."/>
            <person name="Adams G.A."/>
        </authorList>
    </citation>
    <scope>NUCLEOTIDE SEQUENCE [LARGE SCALE GENOMIC DNA]</scope>
    <source>
        <strain evidence="8 9">CPC 39397</strain>
    </source>
</reference>
<dbReference type="PANTHER" id="PTHR47338">
    <property type="entry name" value="ZN(II)2CYS6 TRANSCRIPTION FACTOR (EUROFUNG)-RELATED"/>
    <property type="match status" value="1"/>
</dbReference>
<dbReference type="PROSITE" id="PS50048">
    <property type="entry name" value="ZN2_CY6_FUNGAL_2"/>
    <property type="match status" value="1"/>
</dbReference>
<dbReference type="InterPro" id="IPR001138">
    <property type="entry name" value="Zn2Cys6_DnaBD"/>
</dbReference>
<comment type="subcellular location">
    <subcellularLocation>
        <location evidence="1">Nucleus</location>
    </subcellularLocation>
</comment>
<feature type="compositionally biased region" description="Low complexity" evidence="6">
    <location>
        <begin position="838"/>
        <end position="853"/>
    </location>
</feature>
<feature type="domain" description="Zn(2)-C6 fungal-type" evidence="7">
    <location>
        <begin position="6"/>
        <end position="38"/>
    </location>
</feature>
<evidence type="ECO:0000313" key="9">
    <source>
        <dbReference type="Proteomes" id="UP001562354"/>
    </source>
</evidence>
<dbReference type="SMART" id="SM00906">
    <property type="entry name" value="Fungal_trans"/>
    <property type="match status" value="1"/>
</dbReference>
<dbReference type="RefSeq" id="XP_069204681.1">
    <property type="nucleotide sequence ID" value="XM_069341168.1"/>
</dbReference>
<feature type="compositionally biased region" description="Polar residues" evidence="6">
    <location>
        <begin position="777"/>
        <end position="790"/>
    </location>
</feature>
<feature type="region of interest" description="Disordered" evidence="6">
    <location>
        <begin position="797"/>
        <end position="878"/>
    </location>
</feature>
<gene>
    <name evidence="8" type="ORF">AAFC00_001907</name>
</gene>
<dbReference type="Gene3D" id="4.10.240.10">
    <property type="entry name" value="Zn(2)-C6 fungal-type DNA-binding domain"/>
    <property type="match status" value="1"/>
</dbReference>
<evidence type="ECO:0000256" key="2">
    <source>
        <dbReference type="ARBA" id="ARBA00022723"/>
    </source>
</evidence>
<dbReference type="InterPro" id="IPR050815">
    <property type="entry name" value="TF_fung"/>
</dbReference>
<keyword evidence="2" id="KW-0479">Metal-binding</keyword>
<evidence type="ECO:0000256" key="6">
    <source>
        <dbReference type="SAM" id="MobiDB-lite"/>
    </source>
</evidence>
<dbReference type="Proteomes" id="UP001562354">
    <property type="component" value="Unassembled WGS sequence"/>
</dbReference>
<evidence type="ECO:0000256" key="3">
    <source>
        <dbReference type="ARBA" id="ARBA00023015"/>
    </source>
</evidence>
<organism evidence="8 9">
    <name type="scientific">Neodothiora populina</name>
    <dbReference type="NCBI Taxonomy" id="2781224"/>
    <lineage>
        <taxon>Eukaryota</taxon>
        <taxon>Fungi</taxon>
        <taxon>Dikarya</taxon>
        <taxon>Ascomycota</taxon>
        <taxon>Pezizomycotina</taxon>
        <taxon>Dothideomycetes</taxon>
        <taxon>Dothideomycetidae</taxon>
        <taxon>Dothideales</taxon>
        <taxon>Dothioraceae</taxon>
        <taxon>Neodothiora</taxon>
    </lineage>
</organism>
<evidence type="ECO:0000259" key="7">
    <source>
        <dbReference type="PROSITE" id="PS50048"/>
    </source>
</evidence>
<evidence type="ECO:0000256" key="1">
    <source>
        <dbReference type="ARBA" id="ARBA00004123"/>
    </source>
</evidence>
<keyword evidence="5" id="KW-0539">Nucleus</keyword>
<dbReference type="InterPro" id="IPR007219">
    <property type="entry name" value="XnlR_reg_dom"/>
</dbReference>
<dbReference type="PANTHER" id="PTHR47338:SF5">
    <property type="entry name" value="ZN(II)2CYS6 TRANSCRIPTION FACTOR (EUROFUNG)"/>
    <property type="match status" value="1"/>
</dbReference>
<dbReference type="CDD" id="cd12148">
    <property type="entry name" value="fungal_TF_MHR"/>
    <property type="match status" value="1"/>
</dbReference>
<dbReference type="Pfam" id="PF04082">
    <property type="entry name" value="Fungal_trans"/>
    <property type="match status" value="1"/>
</dbReference>
<feature type="region of interest" description="Disordered" evidence="6">
    <location>
        <begin position="771"/>
        <end position="790"/>
    </location>
</feature>
<evidence type="ECO:0000313" key="8">
    <source>
        <dbReference type="EMBL" id="KAL1311832.1"/>
    </source>
</evidence>
<proteinExistence type="predicted"/>
<keyword evidence="4" id="KW-0804">Transcription</keyword>
<dbReference type="GeneID" id="95975610"/>
<dbReference type="Pfam" id="PF00172">
    <property type="entry name" value="Zn_clus"/>
    <property type="match status" value="1"/>
</dbReference>
<feature type="region of interest" description="Disordered" evidence="6">
    <location>
        <begin position="703"/>
        <end position="753"/>
    </location>
</feature>
<evidence type="ECO:0000256" key="5">
    <source>
        <dbReference type="ARBA" id="ARBA00023242"/>
    </source>
</evidence>
<dbReference type="SMART" id="SM00066">
    <property type="entry name" value="GAL4"/>
    <property type="match status" value="1"/>
</dbReference>
<keyword evidence="9" id="KW-1185">Reference proteome</keyword>
<evidence type="ECO:0000256" key="4">
    <source>
        <dbReference type="ARBA" id="ARBA00023163"/>
    </source>
</evidence>
<dbReference type="EMBL" id="JBFMKM010000001">
    <property type="protein sequence ID" value="KAL1311832.1"/>
    <property type="molecule type" value="Genomic_DNA"/>
</dbReference>
<feature type="region of interest" description="Disordered" evidence="6">
    <location>
        <begin position="42"/>
        <end position="86"/>
    </location>
</feature>
<dbReference type="CDD" id="cd00067">
    <property type="entry name" value="GAL4"/>
    <property type="match status" value="1"/>
</dbReference>
<dbReference type="PROSITE" id="PS00463">
    <property type="entry name" value="ZN2_CY6_FUNGAL_1"/>
    <property type="match status" value="1"/>
</dbReference>
<dbReference type="SUPFAM" id="SSF57701">
    <property type="entry name" value="Zn2/Cys6 DNA-binding domain"/>
    <property type="match status" value="1"/>
</dbReference>
<accession>A0ABR3PQJ8</accession>
<name>A0ABR3PQJ8_9PEZI</name>
<protein>
    <recommendedName>
        <fullName evidence="7">Zn(2)-C6 fungal-type domain-containing protein</fullName>
    </recommendedName>
</protein>
<sequence>MRSSIACVRCRRSKVKCVNSGVGTACRSCEAGGRECTYPVPVSSGKRRESAVGQMSRPEGLTEDQARKPRQHRKSNAGLPGQPVPVVAEPTSVSVDALDPSLLTSSVWQELFDIFQLHFSTDLPFIHPPTFLKPLRQANNLGPQYKPYSSDKGSAVQPPASNEFLLAFLALTARFHPKLISHHSPAVDNRPSNPLTASEFYASAATTRISAATRDTPGICDLEMIQAILMLAVHDWGMNRGLRAWASLGVAIRSAQAMGLHYELDLDNSLLSRCMPLNDEGKVAVPPSSRASFHAGSSNDVFVQAEVRRRTFWACFILDRYLSNGKFRIQTLNAADLRIQLPASEQAFLFGEPVRTLMLGERSPDTPPASDVQGQRRASIFGEVMNDHMRRQSFSSNGLNGKIADEQSKWEAGAEEGLVSRYIKILDMYGKVVSWACAGGRRRDALPPWNRQSQWFLLRQALEDFRTTLPRQHLLTPQNTSAHINIRTSSPYALVHVTVSLCHILLYREFLPFIPFRHARPQGPLDGVTRPSIADPVPPPGFWEEGGRACFSAARDIVDLLQTCQEWGVSVETPIVGFAMYNVALLGVYVINFPWMDTNGYLRRANPAREDHIPHGAEAVRKALEMVGPMRTRLHMADGWLRTLKRSRKYFSRLRTAWFDSAPRMMHGREREIWNDQSIATAQLHPPDAESTRVLLERVLRELDGGDDDSDTEMADVPQQSSGMSFGPGSDAASPGVKQEGAVHNAGDQHAQQEERWNAINSVAAAASALSAATSNQGTPPTTAGQGQQANSAQFRFFSSYGPPSSSPSTPSNYAHHSFRPADATSPSIGQIHSSPHGGTPNTTSWTSTNGGSAVREPHHAYASSPNSTARRPSENVPSLFAAPGAAYTAAIQARQPMDKEIREPEAWLMAYEKAFGADDLAAFVDGVEIGELVKGLARAGRGGWLGAVWGVS</sequence>
<feature type="compositionally biased region" description="Low complexity" evidence="6">
    <location>
        <begin position="799"/>
        <end position="812"/>
    </location>
</feature>
<dbReference type="InterPro" id="IPR036864">
    <property type="entry name" value="Zn2-C6_fun-type_DNA-bd_sf"/>
</dbReference>
<feature type="compositionally biased region" description="Polar residues" evidence="6">
    <location>
        <begin position="825"/>
        <end position="834"/>
    </location>
</feature>